<organism evidence="2 3">
    <name type="scientific">Parachaetomium inaequale</name>
    <dbReference type="NCBI Taxonomy" id="2588326"/>
    <lineage>
        <taxon>Eukaryota</taxon>
        <taxon>Fungi</taxon>
        <taxon>Dikarya</taxon>
        <taxon>Ascomycota</taxon>
        <taxon>Pezizomycotina</taxon>
        <taxon>Sordariomycetes</taxon>
        <taxon>Sordariomycetidae</taxon>
        <taxon>Sordariales</taxon>
        <taxon>Chaetomiaceae</taxon>
        <taxon>Parachaetomium</taxon>
    </lineage>
</organism>
<keyword evidence="1" id="KW-1133">Transmembrane helix</keyword>
<keyword evidence="1" id="KW-0472">Membrane</keyword>
<comment type="caution">
    <text evidence="2">The sequence shown here is derived from an EMBL/GenBank/DDBJ whole genome shotgun (WGS) entry which is preliminary data.</text>
</comment>
<dbReference type="EMBL" id="MU854347">
    <property type="protein sequence ID" value="KAK4042048.1"/>
    <property type="molecule type" value="Genomic_DNA"/>
</dbReference>
<keyword evidence="1" id="KW-0812">Transmembrane</keyword>
<proteinExistence type="predicted"/>
<name>A0AAN6PJB5_9PEZI</name>
<dbReference type="Proteomes" id="UP001303115">
    <property type="component" value="Unassembled WGS sequence"/>
</dbReference>
<protein>
    <submittedName>
        <fullName evidence="2">Uncharacterized protein</fullName>
    </submittedName>
</protein>
<feature type="transmembrane region" description="Helical" evidence="1">
    <location>
        <begin position="216"/>
        <end position="237"/>
    </location>
</feature>
<accession>A0AAN6PJB5</accession>
<evidence type="ECO:0000256" key="1">
    <source>
        <dbReference type="SAM" id="Phobius"/>
    </source>
</evidence>
<dbReference type="AlphaFoldDB" id="A0AAN6PJB5"/>
<evidence type="ECO:0000313" key="3">
    <source>
        <dbReference type="Proteomes" id="UP001303115"/>
    </source>
</evidence>
<reference evidence="3" key="1">
    <citation type="journal article" date="2023" name="Mol. Phylogenet. Evol.">
        <title>Genome-scale phylogeny and comparative genomics of the fungal order Sordariales.</title>
        <authorList>
            <person name="Hensen N."/>
            <person name="Bonometti L."/>
            <person name="Westerberg I."/>
            <person name="Brannstrom I.O."/>
            <person name="Guillou S."/>
            <person name="Cros-Aarteil S."/>
            <person name="Calhoun S."/>
            <person name="Haridas S."/>
            <person name="Kuo A."/>
            <person name="Mondo S."/>
            <person name="Pangilinan J."/>
            <person name="Riley R."/>
            <person name="LaButti K."/>
            <person name="Andreopoulos B."/>
            <person name="Lipzen A."/>
            <person name="Chen C."/>
            <person name="Yan M."/>
            <person name="Daum C."/>
            <person name="Ng V."/>
            <person name="Clum A."/>
            <person name="Steindorff A."/>
            <person name="Ohm R.A."/>
            <person name="Martin F."/>
            <person name="Silar P."/>
            <person name="Natvig D.O."/>
            <person name="Lalanne C."/>
            <person name="Gautier V."/>
            <person name="Ament-Velasquez S.L."/>
            <person name="Kruys A."/>
            <person name="Hutchinson M.I."/>
            <person name="Powell A.J."/>
            <person name="Barry K."/>
            <person name="Miller A.N."/>
            <person name="Grigoriev I.V."/>
            <person name="Debuchy R."/>
            <person name="Gladieux P."/>
            <person name="Hiltunen Thoren M."/>
            <person name="Johannesson H."/>
        </authorList>
    </citation>
    <scope>NUCLEOTIDE SEQUENCE [LARGE SCALE GENOMIC DNA]</scope>
    <source>
        <strain evidence="3">CBS 284.82</strain>
    </source>
</reference>
<sequence>MPSIASSIPPSSSSSILALSTPFVQPATCTNIFSTSILTATVRSTNIISGSTSRFAFSPAVCPSGWTAYNLGTDGPVSTADCCARYNYLPPTSYLTSCLLALVRSSGYSAARPSWATGIDGLQTGTPGCFKRVTAPRASGVLDTFPGPVDVQAHNAYHVSWQASDTAMLTPQPPAITCPYGIDMWVPGSPVTSKACDSTWVNDTGISPRVAEFVTIGVPIIVCVVVFGLVGCYCYAYRKGKREQQIRAAARARAAREQNERDYSAPASVDQS</sequence>
<evidence type="ECO:0000313" key="2">
    <source>
        <dbReference type="EMBL" id="KAK4042048.1"/>
    </source>
</evidence>
<keyword evidence="3" id="KW-1185">Reference proteome</keyword>
<gene>
    <name evidence="2" type="ORF">C8A01DRAFT_33935</name>
</gene>